<accession>A0AAW8J5N5</accession>
<protein>
    <submittedName>
        <fullName evidence="2">DUF2345 domain-containing protein</fullName>
    </submittedName>
</protein>
<reference evidence="2" key="1">
    <citation type="submission" date="2023-08" db="EMBL/GenBank/DDBJ databases">
        <title>Emergence of clinically-relevant ST2 carbapenem-resistant Acinetobacter baumannii strains in hospital sewages in Zhejiang, East of China.</title>
        <authorList>
            <person name="Kaichao C."/>
            <person name="Zhang R."/>
        </authorList>
    </citation>
    <scope>NUCLEOTIDE SEQUENCE</scope>
    <source>
        <strain evidence="2">M-RB-37</strain>
    </source>
</reference>
<dbReference type="Proteomes" id="UP001243844">
    <property type="component" value="Unassembled WGS sequence"/>
</dbReference>
<name>A0AAW8J5N5_9GAMM</name>
<gene>
    <name evidence="2" type="ORF">RFH47_03140</name>
</gene>
<dbReference type="AlphaFoldDB" id="A0AAW8J5N5"/>
<proteinExistence type="predicted"/>
<evidence type="ECO:0000313" key="3">
    <source>
        <dbReference type="Proteomes" id="UP001243844"/>
    </source>
</evidence>
<sequence>MFEIAKKRVKMMAGGSQIVINAQGITITTPGKTEFKAGQHIFQEGEKAIEPVRILPTLPHDYSRKFYIPTAMEPTESNIQIGQVTHILGLNAGDFQPIFFERLDTKNSAQQIETNRFYTDQSVDAIVHVFVDLDVMNIHEDDEGGEASG</sequence>
<evidence type="ECO:0000259" key="1">
    <source>
        <dbReference type="Pfam" id="PF10106"/>
    </source>
</evidence>
<comment type="caution">
    <text evidence="2">The sequence shown here is derived from an EMBL/GenBank/DDBJ whole genome shotgun (WGS) entry which is preliminary data.</text>
</comment>
<dbReference type="Pfam" id="PF10106">
    <property type="entry name" value="DUF2345"/>
    <property type="match status" value="1"/>
</dbReference>
<evidence type="ECO:0000313" key="2">
    <source>
        <dbReference type="EMBL" id="MDQ8934732.1"/>
    </source>
</evidence>
<dbReference type="EMBL" id="JAVIDL010000004">
    <property type="protein sequence ID" value="MDQ8934732.1"/>
    <property type="molecule type" value="Genomic_DNA"/>
</dbReference>
<dbReference type="InterPro" id="IPR018769">
    <property type="entry name" value="VgrG2_DUF2345"/>
</dbReference>
<organism evidence="2 3">
    <name type="scientific">Acinetobacter rudis</name>
    <dbReference type="NCBI Taxonomy" id="632955"/>
    <lineage>
        <taxon>Bacteria</taxon>
        <taxon>Pseudomonadati</taxon>
        <taxon>Pseudomonadota</taxon>
        <taxon>Gammaproteobacteria</taxon>
        <taxon>Moraxellales</taxon>
        <taxon>Moraxellaceae</taxon>
        <taxon>Acinetobacter</taxon>
    </lineage>
</organism>
<feature type="domain" description="DUF2345" evidence="1">
    <location>
        <begin position="5"/>
        <end position="45"/>
    </location>
</feature>